<dbReference type="EMBL" id="RJSE01000003">
    <property type="protein sequence ID" value="RNL64899.1"/>
    <property type="molecule type" value="Genomic_DNA"/>
</dbReference>
<sequence length="354" mass="36029">MTLLATSARSRWRPGRGLAFAVLVVLLLISIGTALRLGSVALPLDDVLAVVTRRLGLGSSQVTLLDDQIVWQLRMPRVLAAAACGAGLAVCGAVLQSLTRNDLADPYLLGISGGAAVGAVSVIVLGAGVAGLSGTSLLAAAAFLGAMAALVLVLVLATGRSGSLPPSRTVLAGVAVGELCAAYTAFVVIVSGQNDAARRVLAWTLGSFAGVRWSIAVLLMVVVVLAVVGALGYAAHLDAFAFGETAARSLGVPTERVRWTLMIGTALLTACLVAYTGAIGFVGLVVPHMVRLVFGPGHRRLIPLGALTGAILLVWADTVARTVMPGQEIPVGVVTAAVGAPVFALLLRREARQG</sequence>
<dbReference type="InterPro" id="IPR000522">
    <property type="entry name" value="ABC_transptr_permease_BtuC"/>
</dbReference>
<accession>A0A3N0CNH7</accession>
<dbReference type="InterPro" id="IPR037294">
    <property type="entry name" value="ABC_BtuC-like"/>
</dbReference>
<evidence type="ECO:0000256" key="2">
    <source>
        <dbReference type="ARBA" id="ARBA00007935"/>
    </source>
</evidence>
<comment type="caution">
    <text evidence="9">The sequence shown here is derived from an EMBL/GenBank/DDBJ whole genome shotgun (WGS) entry which is preliminary data.</text>
</comment>
<protein>
    <submittedName>
        <fullName evidence="9">Iron ABC transporter permease</fullName>
    </submittedName>
</protein>
<dbReference type="SUPFAM" id="SSF81345">
    <property type="entry name" value="ABC transporter involved in vitamin B12 uptake, BtuC"/>
    <property type="match status" value="1"/>
</dbReference>
<feature type="transmembrane region" description="Helical" evidence="8">
    <location>
        <begin position="213"/>
        <end position="235"/>
    </location>
</feature>
<dbReference type="Proteomes" id="UP000267128">
    <property type="component" value="Unassembled WGS sequence"/>
</dbReference>
<evidence type="ECO:0000256" key="7">
    <source>
        <dbReference type="ARBA" id="ARBA00023136"/>
    </source>
</evidence>
<keyword evidence="3" id="KW-0813">Transport</keyword>
<feature type="transmembrane region" description="Helical" evidence="8">
    <location>
        <begin position="301"/>
        <end position="323"/>
    </location>
</feature>
<evidence type="ECO:0000256" key="6">
    <source>
        <dbReference type="ARBA" id="ARBA00022989"/>
    </source>
</evidence>
<dbReference type="GO" id="GO:0022857">
    <property type="term" value="F:transmembrane transporter activity"/>
    <property type="evidence" value="ECO:0007669"/>
    <property type="project" value="InterPro"/>
</dbReference>
<reference evidence="9 10" key="1">
    <citation type="submission" date="2018-11" db="EMBL/GenBank/DDBJ databases">
        <authorList>
            <person name="Li F."/>
        </authorList>
    </citation>
    <scope>NUCLEOTIDE SEQUENCE [LARGE SCALE GENOMIC DNA]</scope>
    <source>
        <strain evidence="9 10">Gsoil 097</strain>
    </source>
</reference>
<feature type="transmembrane region" description="Helical" evidence="8">
    <location>
        <begin position="107"/>
        <end position="130"/>
    </location>
</feature>
<feature type="transmembrane region" description="Helical" evidence="8">
    <location>
        <begin position="259"/>
        <end position="289"/>
    </location>
</feature>
<feature type="transmembrane region" description="Helical" evidence="8">
    <location>
        <begin position="170"/>
        <end position="192"/>
    </location>
</feature>
<dbReference type="Pfam" id="PF01032">
    <property type="entry name" value="FecCD"/>
    <property type="match status" value="1"/>
</dbReference>
<dbReference type="PANTHER" id="PTHR30472:SF67">
    <property type="entry name" value="PERMEASE OF ABC TRANSPORTER-RELATED"/>
    <property type="match status" value="1"/>
</dbReference>
<evidence type="ECO:0000256" key="4">
    <source>
        <dbReference type="ARBA" id="ARBA00022475"/>
    </source>
</evidence>
<dbReference type="GO" id="GO:0005886">
    <property type="term" value="C:plasma membrane"/>
    <property type="evidence" value="ECO:0007669"/>
    <property type="project" value="UniProtKB-SubCell"/>
</dbReference>
<evidence type="ECO:0000313" key="10">
    <source>
        <dbReference type="Proteomes" id="UP000267128"/>
    </source>
</evidence>
<dbReference type="CDD" id="cd06550">
    <property type="entry name" value="TM_ABC_iron-siderophores_like"/>
    <property type="match status" value="1"/>
</dbReference>
<keyword evidence="4" id="KW-1003">Cell membrane</keyword>
<comment type="similarity">
    <text evidence="2">Belongs to the binding-protein-dependent transport system permease family. FecCD subfamily.</text>
</comment>
<feature type="transmembrane region" description="Helical" evidence="8">
    <location>
        <begin position="20"/>
        <end position="44"/>
    </location>
</feature>
<gene>
    <name evidence="9" type="ORF">EFK50_02640</name>
</gene>
<evidence type="ECO:0000313" key="9">
    <source>
        <dbReference type="EMBL" id="RNL64899.1"/>
    </source>
</evidence>
<dbReference type="GO" id="GO:0033214">
    <property type="term" value="P:siderophore-iron import into cell"/>
    <property type="evidence" value="ECO:0007669"/>
    <property type="project" value="TreeGrafter"/>
</dbReference>
<dbReference type="RefSeq" id="WP_123226002.1">
    <property type="nucleotide sequence ID" value="NZ_RJSE01000003.1"/>
</dbReference>
<dbReference type="FunFam" id="1.10.3470.10:FF:000001">
    <property type="entry name" value="Vitamin B12 ABC transporter permease BtuC"/>
    <property type="match status" value="1"/>
</dbReference>
<evidence type="ECO:0000256" key="8">
    <source>
        <dbReference type="SAM" id="Phobius"/>
    </source>
</evidence>
<dbReference type="PANTHER" id="PTHR30472">
    <property type="entry name" value="FERRIC ENTEROBACTIN TRANSPORT SYSTEM PERMEASE PROTEIN"/>
    <property type="match status" value="1"/>
</dbReference>
<dbReference type="AlphaFoldDB" id="A0A3N0CNH7"/>
<feature type="transmembrane region" description="Helical" evidence="8">
    <location>
        <begin position="329"/>
        <end position="347"/>
    </location>
</feature>
<name>A0A3N0CNH7_9ACTN</name>
<keyword evidence="6 8" id="KW-1133">Transmembrane helix</keyword>
<dbReference type="Gene3D" id="1.10.3470.10">
    <property type="entry name" value="ABC transporter involved in vitamin B12 uptake, BtuC"/>
    <property type="match status" value="1"/>
</dbReference>
<keyword evidence="5 8" id="KW-0812">Transmembrane</keyword>
<dbReference type="OrthoDB" id="9782305at2"/>
<keyword evidence="7 8" id="KW-0472">Membrane</keyword>
<organism evidence="9 10">
    <name type="scientific">Nocardioides marmoriginsengisoli</name>
    <dbReference type="NCBI Taxonomy" id="661483"/>
    <lineage>
        <taxon>Bacteria</taxon>
        <taxon>Bacillati</taxon>
        <taxon>Actinomycetota</taxon>
        <taxon>Actinomycetes</taxon>
        <taxon>Propionibacteriales</taxon>
        <taxon>Nocardioidaceae</taxon>
        <taxon>Nocardioides</taxon>
    </lineage>
</organism>
<feature type="transmembrane region" description="Helical" evidence="8">
    <location>
        <begin position="137"/>
        <end position="158"/>
    </location>
</feature>
<evidence type="ECO:0000256" key="3">
    <source>
        <dbReference type="ARBA" id="ARBA00022448"/>
    </source>
</evidence>
<evidence type="ECO:0000256" key="5">
    <source>
        <dbReference type="ARBA" id="ARBA00022692"/>
    </source>
</evidence>
<comment type="subcellular location">
    <subcellularLocation>
        <location evidence="1">Cell membrane</location>
        <topology evidence="1">Multi-pass membrane protein</topology>
    </subcellularLocation>
</comment>
<keyword evidence="10" id="KW-1185">Reference proteome</keyword>
<proteinExistence type="inferred from homology"/>
<feature type="transmembrane region" description="Helical" evidence="8">
    <location>
        <begin position="78"/>
        <end position="95"/>
    </location>
</feature>
<evidence type="ECO:0000256" key="1">
    <source>
        <dbReference type="ARBA" id="ARBA00004651"/>
    </source>
</evidence>